<dbReference type="SUPFAM" id="SSF58100">
    <property type="entry name" value="Bacterial hemolysins"/>
    <property type="match status" value="1"/>
</dbReference>
<keyword evidence="4" id="KW-1185">Reference proteome</keyword>
<dbReference type="Pfam" id="PF02470">
    <property type="entry name" value="MlaD"/>
    <property type="match status" value="1"/>
</dbReference>
<name>F2J3B6_POLGS</name>
<sequence length="549" mass="58105">METRANYVLIGGFVLGILFAAFVFIYWLAATVDSRQSVNVKVIFPGPVTGLPIGGQVLFNGIKIGDVGSLDFDQTDPQVVIATIRVNPNAPLRRDIRATLGFQGLTGVAYVDLKGGSTETPLLIQPDMESEPVIYADRSFFDDILENGRDVLKKADTTLDTLNSVLQESRPAISEIVRNVETFSKALAENADGVEGFMASVGKATEAFSSLSGRMEGLVEQGERILAAVPSDKVEEMVGNVTDFTASLKEIAPDIRQMVAEAESATANLQQFTERLNAGMDGVEAVIKAVRPEDVEKAVAGAGALGAVLEKRSAELDTLIASTGETMDNIRSVSSSIRAREEDISAFIAGARDVVGKIGTGVERTTEVVQAIDPQKVSNIVASVEEVTGKLSGQGEAIEATIASARNAAGTIEKMSADLSARTADVDQIITDAKQIATNLNAASARVDEIVSKVGTMVDGDGEGFIVEATRAAEAIRKVAEAFESRADGIASGLSKFANQGTADLTAALGQVNRTFVSIQRAVENFDRNPNRVIFGGEDVPRFGGGQRR</sequence>
<feature type="transmembrane region" description="Helical" evidence="1">
    <location>
        <begin position="7"/>
        <end position="29"/>
    </location>
</feature>
<dbReference type="eggNOG" id="COG0840">
    <property type="taxonomic scope" value="Bacteria"/>
</dbReference>
<dbReference type="InterPro" id="IPR003399">
    <property type="entry name" value="Mce/MlaD"/>
</dbReference>
<dbReference type="PANTHER" id="PTHR36698:SF2">
    <property type="entry name" value="MCE_MLAD DOMAIN-CONTAINING PROTEIN"/>
    <property type="match status" value="1"/>
</dbReference>
<keyword evidence="1" id="KW-1133">Transmembrane helix</keyword>
<reference evidence="3 4" key="1">
    <citation type="journal article" date="2011" name="J. Bacteriol.">
        <title>Complete genome sequence of Polymorphum gilvum SL003B-26A1T, a crude oil-degrading bacterium from oil-polluted saline soil.</title>
        <authorList>
            <person name="Li S.G."/>
            <person name="Tang Y.Q."/>
            <person name="Nie Y."/>
            <person name="Cai M."/>
            <person name="Wu X.L."/>
        </authorList>
    </citation>
    <scope>NUCLEOTIDE SEQUENCE [LARGE SCALE GENOMIC DNA]</scope>
    <source>
        <strain evidence="4">LMG 25793 / CGMCC 1.9160 / SL003B-26A1</strain>
    </source>
</reference>
<dbReference type="HOGENOM" id="CLU_013850_3_0_5"/>
<dbReference type="Proteomes" id="UP000008130">
    <property type="component" value="Chromosome"/>
</dbReference>
<gene>
    <name evidence="3" type="ordered locus">SL003B_1495</name>
</gene>
<accession>F2J3B6</accession>
<dbReference type="eggNOG" id="COG1463">
    <property type="taxonomic scope" value="Bacteria"/>
</dbReference>
<dbReference type="EMBL" id="CP002568">
    <property type="protein sequence ID" value="ADZ69923.1"/>
    <property type="molecule type" value="Genomic_DNA"/>
</dbReference>
<evidence type="ECO:0000313" key="3">
    <source>
        <dbReference type="EMBL" id="ADZ69923.1"/>
    </source>
</evidence>
<keyword evidence="1" id="KW-0812">Transmembrane</keyword>
<dbReference type="PANTHER" id="PTHR36698">
    <property type="entry name" value="BLL5892 PROTEIN"/>
    <property type="match status" value="1"/>
</dbReference>
<protein>
    <submittedName>
        <fullName evidence="3">ABC transporter, substrate binding protein</fullName>
    </submittedName>
</protein>
<keyword evidence="1" id="KW-0472">Membrane</keyword>
<dbReference type="STRING" id="991905.SL003B_1495"/>
<dbReference type="RefSeq" id="WP_013652240.1">
    <property type="nucleotide sequence ID" value="NC_015259.1"/>
</dbReference>
<evidence type="ECO:0000259" key="2">
    <source>
        <dbReference type="Pfam" id="PF02470"/>
    </source>
</evidence>
<dbReference type="KEGG" id="pgv:SL003B_1495"/>
<organism evidence="3 4">
    <name type="scientific">Polymorphum gilvum (strain LMG 25793 / CGMCC 1.9160 / SL003B-26A1)</name>
    <dbReference type="NCBI Taxonomy" id="991905"/>
    <lineage>
        <taxon>Bacteria</taxon>
        <taxon>Pseudomonadati</taxon>
        <taxon>Pseudomonadota</taxon>
        <taxon>Alphaproteobacteria</taxon>
        <taxon>Rhodobacterales</taxon>
        <taxon>Paracoccaceae</taxon>
        <taxon>Polymorphum</taxon>
    </lineage>
</organism>
<feature type="domain" description="Mce/MlaD" evidence="2">
    <location>
        <begin position="48"/>
        <end position="116"/>
    </location>
</feature>
<proteinExistence type="predicted"/>
<evidence type="ECO:0000313" key="4">
    <source>
        <dbReference type="Proteomes" id="UP000008130"/>
    </source>
</evidence>
<dbReference type="OrthoDB" id="9808689at2"/>
<dbReference type="PATRIC" id="fig|991905.3.peg.1537"/>
<dbReference type="AlphaFoldDB" id="F2J3B6"/>
<evidence type="ECO:0000256" key="1">
    <source>
        <dbReference type="SAM" id="Phobius"/>
    </source>
</evidence>